<feature type="transmembrane region" description="Helical" evidence="1">
    <location>
        <begin position="186"/>
        <end position="207"/>
    </location>
</feature>
<evidence type="ECO:0008006" key="4">
    <source>
        <dbReference type="Google" id="ProtNLM"/>
    </source>
</evidence>
<feature type="transmembrane region" description="Helical" evidence="1">
    <location>
        <begin position="128"/>
        <end position="146"/>
    </location>
</feature>
<keyword evidence="1" id="KW-0472">Membrane</keyword>
<feature type="transmembrane region" description="Helical" evidence="1">
    <location>
        <begin position="238"/>
        <end position="262"/>
    </location>
</feature>
<keyword evidence="3" id="KW-1185">Reference proteome</keyword>
<keyword evidence="1" id="KW-1133">Transmembrane helix</keyword>
<evidence type="ECO:0000313" key="2">
    <source>
        <dbReference type="EMBL" id="KAL1892952.1"/>
    </source>
</evidence>
<feature type="transmembrane region" description="Helical" evidence="1">
    <location>
        <begin position="158"/>
        <end position="180"/>
    </location>
</feature>
<feature type="transmembrane region" description="Helical" evidence="1">
    <location>
        <begin position="214"/>
        <end position="232"/>
    </location>
</feature>
<accession>A0ABR3YY39</accession>
<feature type="transmembrane region" description="Helical" evidence="1">
    <location>
        <begin position="65"/>
        <end position="81"/>
    </location>
</feature>
<comment type="caution">
    <text evidence="2">The sequence shown here is derived from an EMBL/GenBank/DDBJ whole genome shotgun (WGS) entry which is preliminary data.</text>
</comment>
<gene>
    <name evidence="2" type="ORF">Cpir12675_004320</name>
</gene>
<evidence type="ECO:0000256" key="1">
    <source>
        <dbReference type="SAM" id="Phobius"/>
    </source>
</evidence>
<dbReference type="Pfam" id="PF08611">
    <property type="entry name" value="DUF1774"/>
    <property type="match status" value="1"/>
</dbReference>
<evidence type="ECO:0000313" key="3">
    <source>
        <dbReference type="Proteomes" id="UP001583280"/>
    </source>
</evidence>
<dbReference type="InterPro" id="IPR013920">
    <property type="entry name" value="DUF1774_fun"/>
</dbReference>
<reference evidence="2 3" key="1">
    <citation type="journal article" date="2024" name="IMA Fungus">
        <title>IMA Genome - F19 : A genome assembly and annotation guide to empower mycologists, including annotated draft genome sequences of Ceratocystis pirilliformis, Diaporthe australafricana, Fusarium ophioides, Paecilomyces lecythidis, and Sporothrix stenoceras.</title>
        <authorList>
            <person name="Aylward J."/>
            <person name="Wilson A.M."/>
            <person name="Visagie C.M."/>
            <person name="Spraker J."/>
            <person name="Barnes I."/>
            <person name="Buitendag C."/>
            <person name="Ceriani C."/>
            <person name="Del Mar Angel L."/>
            <person name="du Plessis D."/>
            <person name="Fuchs T."/>
            <person name="Gasser K."/>
            <person name="Kramer D."/>
            <person name="Li W."/>
            <person name="Munsamy K."/>
            <person name="Piso A."/>
            <person name="Price J.L."/>
            <person name="Sonnekus B."/>
            <person name="Thomas C."/>
            <person name="van der Nest A."/>
            <person name="van Dijk A."/>
            <person name="van Heerden A."/>
            <person name="van Vuuren N."/>
            <person name="Yilmaz N."/>
            <person name="Duong T.A."/>
            <person name="van der Merwe N.A."/>
            <person name="Wingfield M.J."/>
            <person name="Wingfield B.D."/>
        </authorList>
    </citation>
    <scope>NUCLEOTIDE SEQUENCE [LARGE SCALE GENOMIC DNA]</scope>
    <source>
        <strain evidence="2 3">CMW 12675</strain>
    </source>
</reference>
<dbReference type="Proteomes" id="UP001583280">
    <property type="component" value="Unassembled WGS sequence"/>
</dbReference>
<organism evidence="2 3">
    <name type="scientific">Ceratocystis pirilliformis</name>
    <dbReference type="NCBI Taxonomy" id="259994"/>
    <lineage>
        <taxon>Eukaryota</taxon>
        <taxon>Fungi</taxon>
        <taxon>Dikarya</taxon>
        <taxon>Ascomycota</taxon>
        <taxon>Pezizomycotina</taxon>
        <taxon>Sordariomycetes</taxon>
        <taxon>Hypocreomycetidae</taxon>
        <taxon>Microascales</taxon>
        <taxon>Ceratocystidaceae</taxon>
        <taxon>Ceratocystis</taxon>
    </lineage>
</organism>
<dbReference type="PANTHER" id="PTHR37992:SF1">
    <property type="entry name" value="DUF1774-DOMAIN-CONTAINING PROTEIN"/>
    <property type="match status" value="1"/>
</dbReference>
<sequence>MSSTVNDWNPFSRRDSYTDSAISKYRIWTSVSFLLSAISTCLYVLHPPGSAHSIWWWNHHYRTAFSLNSVIVNIYWAVMFINQATYMSGLWTDRTSSTSTNAAALGSHFIINNILNFFFVILFANGHFLTALLVQIINLFNLSALYHRHNSYARWMHWPVVSGPLAWTTFAILWTGAIVVPWGNSTVLRILGNITIWALLPIGLYFLAIFGDYTMGFSLAVLTWALAMGQFLEKLVSLQWIFAFIIMGLLFIASFMVAVPAWTGRRVAWLGSDANADNEGERRPLIPDQQV</sequence>
<feature type="transmembrane region" description="Helical" evidence="1">
    <location>
        <begin position="102"/>
        <end position="122"/>
    </location>
</feature>
<protein>
    <recommendedName>
        <fullName evidence="4">DUF1774-domain-containing protein</fullName>
    </recommendedName>
</protein>
<dbReference type="EMBL" id="JAWDJO010000119">
    <property type="protein sequence ID" value="KAL1892952.1"/>
    <property type="molecule type" value="Genomic_DNA"/>
</dbReference>
<proteinExistence type="predicted"/>
<feature type="transmembrane region" description="Helical" evidence="1">
    <location>
        <begin position="27"/>
        <end position="45"/>
    </location>
</feature>
<dbReference type="PANTHER" id="PTHR37992">
    <property type="entry name" value="EXPRESSED PROTEIN"/>
    <property type="match status" value="1"/>
</dbReference>
<name>A0ABR3YY39_9PEZI</name>
<keyword evidence="1" id="KW-0812">Transmembrane</keyword>